<name>A0ABW4TTI4_9SPHN</name>
<dbReference type="EMBL" id="JBHUGS010000001">
    <property type="protein sequence ID" value="MFD1949236.1"/>
    <property type="molecule type" value="Genomic_DNA"/>
</dbReference>
<evidence type="ECO:0000313" key="2">
    <source>
        <dbReference type="EMBL" id="MFD1949236.1"/>
    </source>
</evidence>
<evidence type="ECO:0000259" key="1">
    <source>
        <dbReference type="Pfam" id="PF14338"/>
    </source>
</evidence>
<dbReference type="InterPro" id="IPR025745">
    <property type="entry name" value="Mrr-like_N_dom"/>
</dbReference>
<dbReference type="Proteomes" id="UP001597400">
    <property type="component" value="Unassembled WGS sequence"/>
</dbReference>
<protein>
    <submittedName>
        <fullName evidence="2">Winged helix-turn-helix domain-containing protein</fullName>
    </submittedName>
</protein>
<evidence type="ECO:0000313" key="3">
    <source>
        <dbReference type="Proteomes" id="UP001597400"/>
    </source>
</evidence>
<dbReference type="Pfam" id="PF14338">
    <property type="entry name" value="Mrr_N"/>
    <property type="match status" value="1"/>
</dbReference>
<reference evidence="3" key="1">
    <citation type="journal article" date="2019" name="Int. J. Syst. Evol. Microbiol.">
        <title>The Global Catalogue of Microorganisms (GCM) 10K type strain sequencing project: providing services to taxonomists for standard genome sequencing and annotation.</title>
        <authorList>
            <consortium name="The Broad Institute Genomics Platform"/>
            <consortium name="The Broad Institute Genome Sequencing Center for Infectious Disease"/>
            <person name="Wu L."/>
            <person name="Ma J."/>
        </authorList>
    </citation>
    <scope>NUCLEOTIDE SEQUENCE [LARGE SCALE GENOMIC DNA]</scope>
    <source>
        <strain evidence="3">CGMCC 1.12702</strain>
    </source>
</reference>
<accession>A0ABW4TTI4</accession>
<proteinExistence type="predicted"/>
<comment type="caution">
    <text evidence="2">The sequence shown here is derived from an EMBL/GenBank/DDBJ whole genome shotgun (WGS) entry which is preliminary data.</text>
</comment>
<sequence>MLPVLRDARDGDVRIGETVARLPDQFGLSQDQLAQRVPSGQQTVFGNRVSWAKSHLAKAGLIDMTRRACFCINDRGR</sequence>
<organism evidence="2 3">
    <name type="scientific">Sphingomonas arantia</name>
    <dbReference type="NCBI Taxonomy" id="1460676"/>
    <lineage>
        <taxon>Bacteria</taxon>
        <taxon>Pseudomonadati</taxon>
        <taxon>Pseudomonadota</taxon>
        <taxon>Alphaproteobacteria</taxon>
        <taxon>Sphingomonadales</taxon>
        <taxon>Sphingomonadaceae</taxon>
        <taxon>Sphingomonas</taxon>
    </lineage>
</organism>
<dbReference type="RefSeq" id="WP_380926657.1">
    <property type="nucleotide sequence ID" value="NZ_JBHUGS010000001.1"/>
</dbReference>
<gene>
    <name evidence="2" type="ORF">ACFSGX_00470</name>
</gene>
<feature type="domain" description="Restriction system protein Mrr-like N-terminal" evidence="1">
    <location>
        <begin position="1"/>
        <end position="77"/>
    </location>
</feature>
<keyword evidence="3" id="KW-1185">Reference proteome</keyword>